<evidence type="ECO:0000256" key="9">
    <source>
        <dbReference type="ARBA" id="ARBA00023303"/>
    </source>
</evidence>
<dbReference type="GO" id="GO:0005886">
    <property type="term" value="C:plasma membrane"/>
    <property type="evidence" value="ECO:0007669"/>
    <property type="project" value="UniProtKB-SubCell"/>
</dbReference>
<dbReference type="PROSITE" id="PS01327">
    <property type="entry name" value="MSCL"/>
    <property type="match status" value="1"/>
</dbReference>
<dbReference type="PANTHER" id="PTHR30266">
    <property type="entry name" value="MECHANOSENSITIVE CHANNEL MSCL"/>
    <property type="match status" value="1"/>
</dbReference>
<dbReference type="InterPro" id="IPR036019">
    <property type="entry name" value="MscL_channel"/>
</dbReference>
<organism evidence="11 12">
    <name type="scientific">Candidatus Edwardsbacteria bacterium GWF2_54_11</name>
    <dbReference type="NCBI Taxonomy" id="1817851"/>
    <lineage>
        <taxon>Bacteria</taxon>
        <taxon>Candidatus Edwardsiibacteriota</taxon>
    </lineage>
</organism>
<dbReference type="AlphaFoldDB" id="A0A1F5RCK3"/>
<comment type="subcellular location">
    <subcellularLocation>
        <location evidence="1 10">Cell membrane</location>
        <topology evidence="1 10">Multi-pass membrane protein</topology>
    </subcellularLocation>
</comment>
<evidence type="ECO:0000256" key="2">
    <source>
        <dbReference type="ARBA" id="ARBA00007254"/>
    </source>
</evidence>
<evidence type="ECO:0000256" key="5">
    <source>
        <dbReference type="ARBA" id="ARBA00022692"/>
    </source>
</evidence>
<dbReference type="Pfam" id="PF01741">
    <property type="entry name" value="MscL"/>
    <property type="match status" value="1"/>
</dbReference>
<dbReference type="PRINTS" id="PR01264">
    <property type="entry name" value="MECHCHANNEL"/>
</dbReference>
<accession>A0A1F5RCK3</accession>
<name>A0A1F5RCK3_9BACT</name>
<keyword evidence="5 10" id="KW-0812">Transmembrane</keyword>
<evidence type="ECO:0000256" key="6">
    <source>
        <dbReference type="ARBA" id="ARBA00022989"/>
    </source>
</evidence>
<dbReference type="InterPro" id="IPR037673">
    <property type="entry name" value="MSC/AndL"/>
</dbReference>
<reference evidence="11 12" key="1">
    <citation type="journal article" date="2016" name="Nat. Commun.">
        <title>Thousands of microbial genomes shed light on interconnected biogeochemical processes in an aquifer system.</title>
        <authorList>
            <person name="Anantharaman K."/>
            <person name="Brown C.T."/>
            <person name="Hug L.A."/>
            <person name="Sharon I."/>
            <person name="Castelle C.J."/>
            <person name="Probst A.J."/>
            <person name="Thomas B.C."/>
            <person name="Singh A."/>
            <person name="Wilkins M.J."/>
            <person name="Karaoz U."/>
            <person name="Brodie E.L."/>
            <person name="Williams K.H."/>
            <person name="Hubbard S.S."/>
            <person name="Banfield J.F."/>
        </authorList>
    </citation>
    <scope>NUCLEOTIDE SEQUENCE [LARGE SCALE GENOMIC DNA]</scope>
</reference>
<evidence type="ECO:0000256" key="7">
    <source>
        <dbReference type="ARBA" id="ARBA00023065"/>
    </source>
</evidence>
<keyword evidence="7 10" id="KW-0406">Ion transport</keyword>
<evidence type="ECO:0000256" key="10">
    <source>
        <dbReference type="HAMAP-Rule" id="MF_00115"/>
    </source>
</evidence>
<evidence type="ECO:0000313" key="12">
    <source>
        <dbReference type="Proteomes" id="UP000177230"/>
    </source>
</evidence>
<keyword evidence="4 10" id="KW-1003">Cell membrane</keyword>
<dbReference type="HAMAP" id="MF_00115">
    <property type="entry name" value="MscL"/>
    <property type="match status" value="1"/>
</dbReference>
<dbReference type="InterPro" id="IPR001185">
    <property type="entry name" value="MS_channel"/>
</dbReference>
<comment type="function">
    <text evidence="10">Channel that opens in response to stretch forces in the membrane lipid bilayer. May participate in the regulation of osmotic pressure changes within the cell.</text>
</comment>
<protein>
    <recommendedName>
        <fullName evidence="10">Large-conductance mechanosensitive channel</fullName>
    </recommendedName>
</protein>
<dbReference type="InterPro" id="IPR019823">
    <property type="entry name" value="Mechanosensitive_channel_CS"/>
</dbReference>
<dbReference type="SUPFAM" id="SSF81330">
    <property type="entry name" value="Gated mechanosensitive channel"/>
    <property type="match status" value="1"/>
</dbReference>
<proteinExistence type="inferred from homology"/>
<comment type="similarity">
    <text evidence="2 10">Belongs to the MscL family.</text>
</comment>
<dbReference type="NCBIfam" id="TIGR00220">
    <property type="entry name" value="mscL"/>
    <property type="match status" value="1"/>
</dbReference>
<keyword evidence="6 10" id="KW-1133">Transmembrane helix</keyword>
<evidence type="ECO:0000313" key="11">
    <source>
        <dbReference type="EMBL" id="OGF12144.1"/>
    </source>
</evidence>
<evidence type="ECO:0000256" key="4">
    <source>
        <dbReference type="ARBA" id="ARBA00022475"/>
    </source>
</evidence>
<dbReference type="Gene3D" id="1.10.1200.120">
    <property type="entry name" value="Large-conductance mechanosensitive channel, MscL, domain 1"/>
    <property type="match status" value="1"/>
</dbReference>
<dbReference type="GO" id="GO:0008381">
    <property type="term" value="F:mechanosensitive monoatomic ion channel activity"/>
    <property type="evidence" value="ECO:0007669"/>
    <property type="project" value="UniProtKB-UniRule"/>
</dbReference>
<feature type="transmembrane region" description="Helical" evidence="10">
    <location>
        <begin position="81"/>
        <end position="106"/>
    </location>
</feature>
<dbReference type="PANTHER" id="PTHR30266:SF2">
    <property type="entry name" value="LARGE-CONDUCTANCE MECHANOSENSITIVE CHANNEL"/>
    <property type="match status" value="1"/>
</dbReference>
<feature type="transmembrane region" description="Helical" evidence="10">
    <location>
        <begin position="12"/>
        <end position="31"/>
    </location>
</feature>
<sequence length="153" mass="16658">MFKEFKEFALRGNVLDLAVAVIIGGAFGKIVSSMVNDIIMPPIGRLMGKMDFSQLVIPLARPQGMEFTKITLKSATEANIAVIKIGLFINNVIDFAIVALVIFLVIRLVNKLKKQPVPVPAQPTTKECPFCFSAIALKAVRCPNCTSEIKLPA</sequence>
<keyword evidence="9 10" id="KW-0407">Ion channel</keyword>
<dbReference type="EMBL" id="MFFM01000034">
    <property type="protein sequence ID" value="OGF12144.1"/>
    <property type="molecule type" value="Genomic_DNA"/>
</dbReference>
<comment type="caution">
    <text evidence="11">The sequence shown here is derived from an EMBL/GenBank/DDBJ whole genome shotgun (WGS) entry which is preliminary data.</text>
</comment>
<evidence type="ECO:0000256" key="8">
    <source>
        <dbReference type="ARBA" id="ARBA00023136"/>
    </source>
</evidence>
<evidence type="ECO:0000256" key="3">
    <source>
        <dbReference type="ARBA" id="ARBA00022448"/>
    </source>
</evidence>
<keyword evidence="8 10" id="KW-0472">Membrane</keyword>
<comment type="subunit">
    <text evidence="10">Homopentamer.</text>
</comment>
<keyword evidence="3 10" id="KW-0813">Transport</keyword>
<dbReference type="Proteomes" id="UP000177230">
    <property type="component" value="Unassembled WGS sequence"/>
</dbReference>
<evidence type="ECO:0000256" key="1">
    <source>
        <dbReference type="ARBA" id="ARBA00004651"/>
    </source>
</evidence>
<gene>
    <name evidence="10" type="primary">mscL</name>
    <name evidence="11" type="ORF">A2024_03935</name>
</gene>